<feature type="region of interest" description="Disordered" evidence="1">
    <location>
        <begin position="103"/>
        <end position="137"/>
    </location>
</feature>
<evidence type="ECO:0000313" key="4">
    <source>
        <dbReference type="EnsemblMetazoa" id="HelroP165126"/>
    </source>
</evidence>
<dbReference type="GeneID" id="20200862"/>
<evidence type="ECO:0000256" key="1">
    <source>
        <dbReference type="SAM" id="MobiDB-lite"/>
    </source>
</evidence>
<keyword evidence="2" id="KW-0732">Signal</keyword>
<feature type="compositionally biased region" description="Basic residues" evidence="1">
    <location>
        <begin position="103"/>
        <end position="120"/>
    </location>
</feature>
<dbReference type="EMBL" id="KB097639">
    <property type="protein sequence ID" value="ESN92980.1"/>
    <property type="molecule type" value="Genomic_DNA"/>
</dbReference>
<evidence type="ECO:0000256" key="2">
    <source>
        <dbReference type="SAM" id="SignalP"/>
    </source>
</evidence>
<dbReference type="AlphaFoldDB" id="T1EWB2"/>
<gene>
    <name evidence="4" type="primary">20200862</name>
    <name evidence="3" type="ORF">HELRODRAFT_165126</name>
</gene>
<dbReference type="CTD" id="20200862"/>
<proteinExistence type="predicted"/>
<dbReference type="RefSeq" id="XP_009029252.1">
    <property type="nucleotide sequence ID" value="XM_009031004.1"/>
</dbReference>
<feature type="chain" id="PRO_5010980067" description="SRCR domain-containing protein" evidence="2">
    <location>
        <begin position="20"/>
        <end position="137"/>
    </location>
</feature>
<sequence length="137" mass="16083">MCNCGTVLMISSTWQAALFLDTFQVRQSYINNISNIGEDINVCNLTRKKNIDYNSVFQSGRYWGGGSYWGAVCEQSSKSPRRKEMYLAEKACPFVVPWIVKKKKEKKKKKKEKKKKKKKKEGKEEEEKEEREGMQRR</sequence>
<protein>
    <recommendedName>
        <fullName evidence="6">SRCR domain-containing protein</fullName>
    </recommendedName>
</protein>
<name>T1EWB2_HELRO</name>
<keyword evidence="5" id="KW-1185">Reference proteome</keyword>
<dbReference type="EnsemblMetazoa" id="HelroT165126">
    <property type="protein sequence ID" value="HelroP165126"/>
    <property type="gene ID" value="HelroG165126"/>
</dbReference>
<reference evidence="3 5" key="2">
    <citation type="journal article" date="2013" name="Nature">
        <title>Insights into bilaterian evolution from three spiralian genomes.</title>
        <authorList>
            <person name="Simakov O."/>
            <person name="Marletaz F."/>
            <person name="Cho S.J."/>
            <person name="Edsinger-Gonzales E."/>
            <person name="Havlak P."/>
            <person name="Hellsten U."/>
            <person name="Kuo D.H."/>
            <person name="Larsson T."/>
            <person name="Lv J."/>
            <person name="Arendt D."/>
            <person name="Savage R."/>
            <person name="Osoegawa K."/>
            <person name="de Jong P."/>
            <person name="Grimwood J."/>
            <person name="Chapman J.A."/>
            <person name="Shapiro H."/>
            <person name="Aerts A."/>
            <person name="Otillar R.P."/>
            <person name="Terry A.Y."/>
            <person name="Boore J.L."/>
            <person name="Grigoriev I.V."/>
            <person name="Lindberg D.R."/>
            <person name="Seaver E.C."/>
            <person name="Weisblat D.A."/>
            <person name="Putnam N.H."/>
            <person name="Rokhsar D.S."/>
        </authorList>
    </citation>
    <scope>NUCLEOTIDE SEQUENCE</scope>
</reference>
<feature type="compositionally biased region" description="Basic and acidic residues" evidence="1">
    <location>
        <begin position="121"/>
        <end position="137"/>
    </location>
</feature>
<dbReference type="InParanoid" id="T1EWB2"/>
<dbReference type="HOGENOM" id="CLU_1867331_0_0_1"/>
<dbReference type="KEGG" id="hro:HELRODRAFT_165126"/>
<evidence type="ECO:0000313" key="3">
    <source>
        <dbReference type="EMBL" id="ESN92980.1"/>
    </source>
</evidence>
<organism evidence="4 5">
    <name type="scientific">Helobdella robusta</name>
    <name type="common">Californian leech</name>
    <dbReference type="NCBI Taxonomy" id="6412"/>
    <lineage>
        <taxon>Eukaryota</taxon>
        <taxon>Metazoa</taxon>
        <taxon>Spiralia</taxon>
        <taxon>Lophotrochozoa</taxon>
        <taxon>Annelida</taxon>
        <taxon>Clitellata</taxon>
        <taxon>Hirudinea</taxon>
        <taxon>Rhynchobdellida</taxon>
        <taxon>Glossiphoniidae</taxon>
        <taxon>Helobdella</taxon>
    </lineage>
</organism>
<feature type="signal peptide" evidence="2">
    <location>
        <begin position="1"/>
        <end position="19"/>
    </location>
</feature>
<evidence type="ECO:0008006" key="6">
    <source>
        <dbReference type="Google" id="ProtNLM"/>
    </source>
</evidence>
<dbReference type="EMBL" id="AMQM01001949">
    <property type="status" value="NOT_ANNOTATED_CDS"/>
    <property type="molecule type" value="Genomic_DNA"/>
</dbReference>
<reference evidence="4" key="3">
    <citation type="submission" date="2015-06" db="UniProtKB">
        <authorList>
            <consortium name="EnsemblMetazoa"/>
        </authorList>
    </citation>
    <scope>IDENTIFICATION</scope>
</reference>
<dbReference type="Proteomes" id="UP000015101">
    <property type="component" value="Unassembled WGS sequence"/>
</dbReference>
<evidence type="ECO:0000313" key="5">
    <source>
        <dbReference type="Proteomes" id="UP000015101"/>
    </source>
</evidence>
<reference evidence="5" key="1">
    <citation type="submission" date="2012-12" db="EMBL/GenBank/DDBJ databases">
        <authorList>
            <person name="Hellsten U."/>
            <person name="Grimwood J."/>
            <person name="Chapman J.A."/>
            <person name="Shapiro H."/>
            <person name="Aerts A."/>
            <person name="Otillar R.P."/>
            <person name="Terry A.Y."/>
            <person name="Boore J.L."/>
            <person name="Simakov O."/>
            <person name="Marletaz F."/>
            <person name="Cho S.-J."/>
            <person name="Edsinger-Gonzales E."/>
            <person name="Havlak P."/>
            <person name="Kuo D.-H."/>
            <person name="Larsson T."/>
            <person name="Lv J."/>
            <person name="Arendt D."/>
            <person name="Savage R."/>
            <person name="Osoegawa K."/>
            <person name="de Jong P."/>
            <person name="Lindberg D.R."/>
            <person name="Seaver E.C."/>
            <person name="Weisblat D.A."/>
            <person name="Putnam N.H."/>
            <person name="Grigoriev I.V."/>
            <person name="Rokhsar D.S."/>
        </authorList>
    </citation>
    <scope>NUCLEOTIDE SEQUENCE</scope>
</reference>
<accession>T1EWB2</accession>